<sequence>MTGLDPVRDQEITRFLAASGWGGAGRQAMGADWSSRRYERLTRAGATAILMDAPGPAAAQVPPFVRVCSLLRGAGLSAPEIFAEDAPAGLLLLEDYGDATFASLLEGGVDPWPLYAVATDVLAHLHARFEVGSAPDLPRYDSALFRSQVMLFADAYLPAAAGAALAEGKREALAAAWDAVLPPALSVPQGLLLRDYHPGNLMQLPRAGVRGCGLLDVQDAGIGPVSYDLLSLLEDARRDVPPAIQAAMVERYLAAMPNLDRQDFAASYAVMGAVRHARILGRVAQLAAGGRSARQLAFLPRVWGQFAAALSHPALAPVAGWVRSHLPADGAVSRILGSE</sequence>
<feature type="domain" description="Aminoglycoside phosphotransferase" evidence="1">
    <location>
        <begin position="29"/>
        <end position="258"/>
    </location>
</feature>
<accession>A0A858RBF2</accession>
<dbReference type="Proteomes" id="UP000501891">
    <property type="component" value="Chromosome"/>
</dbReference>
<dbReference type="SUPFAM" id="SSF56112">
    <property type="entry name" value="Protein kinase-like (PK-like)"/>
    <property type="match status" value="1"/>
</dbReference>
<evidence type="ECO:0000313" key="3">
    <source>
        <dbReference type="Proteomes" id="UP000501891"/>
    </source>
</evidence>
<dbReference type="AlphaFoldDB" id="A0A858RBF2"/>
<reference evidence="2" key="1">
    <citation type="submission" date="2020-04" db="EMBL/GenBank/DDBJ databases">
        <title>A desert anoxygenic phototrophic bacterium fixes CO2 using RubisCO under aerobic conditions.</title>
        <authorList>
            <person name="Tang K."/>
        </authorList>
    </citation>
    <scope>NUCLEOTIDE SEQUENCE [LARGE SCALE GENOMIC DNA]</scope>
    <source>
        <strain evidence="2">MIMtkB3</strain>
    </source>
</reference>
<dbReference type="Gene3D" id="3.90.1200.10">
    <property type="match status" value="1"/>
</dbReference>
<protein>
    <submittedName>
        <fullName evidence="2">Phosphotransferase</fullName>
    </submittedName>
</protein>
<dbReference type="EMBL" id="CP051775">
    <property type="protein sequence ID" value="QJE74296.1"/>
    <property type="molecule type" value="Genomic_DNA"/>
</dbReference>
<evidence type="ECO:0000313" key="2">
    <source>
        <dbReference type="EMBL" id="QJE74296.1"/>
    </source>
</evidence>
<dbReference type="GO" id="GO:0016740">
    <property type="term" value="F:transferase activity"/>
    <property type="evidence" value="ECO:0007669"/>
    <property type="project" value="UniProtKB-KW"/>
</dbReference>
<dbReference type="InterPro" id="IPR002575">
    <property type="entry name" value="Aminoglycoside_PTrfase"/>
</dbReference>
<organism evidence="2 3">
    <name type="scientific">Aerophototrophica crusticola</name>
    <dbReference type="NCBI Taxonomy" id="1709002"/>
    <lineage>
        <taxon>Bacteria</taxon>
        <taxon>Pseudomonadati</taxon>
        <taxon>Pseudomonadota</taxon>
        <taxon>Alphaproteobacteria</taxon>
        <taxon>Rhodospirillales</taxon>
        <taxon>Rhodospirillaceae</taxon>
        <taxon>Aerophototrophica</taxon>
    </lineage>
</organism>
<gene>
    <name evidence="2" type="ORF">HHL28_15510</name>
</gene>
<proteinExistence type="predicted"/>
<dbReference type="Gene3D" id="3.30.200.20">
    <property type="entry name" value="Phosphorylase Kinase, domain 1"/>
    <property type="match status" value="1"/>
</dbReference>
<keyword evidence="3" id="KW-1185">Reference proteome</keyword>
<name>A0A858RBF2_9PROT</name>
<dbReference type="InterPro" id="IPR011009">
    <property type="entry name" value="Kinase-like_dom_sf"/>
</dbReference>
<dbReference type="KEGG" id="acru:HHL28_15510"/>
<evidence type="ECO:0000259" key="1">
    <source>
        <dbReference type="Pfam" id="PF01636"/>
    </source>
</evidence>
<dbReference type="Pfam" id="PF01636">
    <property type="entry name" value="APH"/>
    <property type="match status" value="1"/>
</dbReference>